<keyword evidence="5" id="KW-0378">Hydrolase</keyword>
<dbReference type="eggNOG" id="KOG4569">
    <property type="taxonomic scope" value="Eukaryota"/>
</dbReference>
<dbReference type="Pfam" id="PF01764">
    <property type="entry name" value="Lipase_3"/>
    <property type="match status" value="1"/>
</dbReference>
<dbReference type="InterPro" id="IPR029058">
    <property type="entry name" value="AB_hydrolase_fold"/>
</dbReference>
<dbReference type="Proteomes" id="UP000017836">
    <property type="component" value="Unassembled WGS sequence"/>
</dbReference>
<evidence type="ECO:0000256" key="6">
    <source>
        <dbReference type="ARBA" id="ARBA00022946"/>
    </source>
</evidence>
<evidence type="ECO:0000259" key="9">
    <source>
        <dbReference type="Pfam" id="PF01764"/>
    </source>
</evidence>
<evidence type="ECO:0000256" key="3">
    <source>
        <dbReference type="ARBA" id="ARBA00022528"/>
    </source>
</evidence>
<evidence type="ECO:0000256" key="8">
    <source>
        <dbReference type="ARBA" id="ARBA00023098"/>
    </source>
</evidence>
<dbReference type="PANTHER" id="PTHR31403:SF7">
    <property type="entry name" value="PHOSPHOLIPASE A1-IGAMMA3, CHLOROPLASTIC"/>
    <property type="match status" value="1"/>
</dbReference>
<comment type="similarity">
    <text evidence="2">Belongs to the AB hydrolase superfamily. Lipase family.</text>
</comment>
<evidence type="ECO:0000313" key="11">
    <source>
        <dbReference type="Proteomes" id="UP000017836"/>
    </source>
</evidence>
<dbReference type="InterPro" id="IPR002921">
    <property type="entry name" value="Fungal_lipase-type"/>
</dbReference>
<dbReference type="OMA" id="REDHMVP"/>
<keyword evidence="6" id="KW-0809">Transit peptide</keyword>
<dbReference type="OrthoDB" id="438440at2759"/>
<protein>
    <recommendedName>
        <fullName evidence="9">Fungal lipase-type domain-containing protein</fullName>
    </recommendedName>
</protein>
<dbReference type="CDD" id="cd00519">
    <property type="entry name" value="Lipase_3"/>
    <property type="match status" value="1"/>
</dbReference>
<comment type="subcellular location">
    <subcellularLocation>
        <location evidence="1">Plastid</location>
        <location evidence="1">Chloroplast</location>
    </subcellularLocation>
</comment>
<keyword evidence="7" id="KW-0442">Lipid degradation</keyword>
<sequence length="514" mass="58117">MASLLKAPSPLHNASPLSLPRTTISTTFQPLLPPRSKLRPWPLALKSSKTESFLTYLHEQFEDLQEVFVGKVKEEEPEKHQGPLLERWREIQGENKWKGLLEPMDPLLRREIIRYGEFAQACYDSFNFSTYSRYCGTCNYPMSSFFRALGMDDLGYEVSRYLYATSASNLRKFFRKSLHAQVWSQHANWIGYVSVATDPKVVKELGRRDILFAWRGTVTYLEWVEDVMDYQVKPNFGPDANVKVESGFLDLYNSKETACGFCSYSAREQVISETRRLMERYKDEGNELSITITGHSLGGALALLSAYDIAETGLNVLPDGRRVPITVFTFGSPRVGNRRFADRCDELGIHVLRVFNKHDKVPTVPGMIINEDVAVPDIVADIMPWSYSHVGVELELDHNVSPVVEAGLAIPARHNLELYLHLVNAYNGPKGGFKPAYKRDPALLNKSDTILKEKFHMPPCWRQDENKGLVRAQDGRWVVPERTSIDAHPPDTDHHLEQALKIAPGSSATTSASS</sequence>
<proteinExistence type="inferred from homology"/>
<keyword evidence="8" id="KW-0443">Lipid metabolism</keyword>
<dbReference type="SUPFAM" id="SSF53474">
    <property type="entry name" value="alpha/beta-Hydrolases"/>
    <property type="match status" value="1"/>
</dbReference>
<dbReference type="GO" id="GO:0016042">
    <property type="term" value="P:lipid catabolic process"/>
    <property type="evidence" value="ECO:0007669"/>
    <property type="project" value="UniProtKB-KW"/>
</dbReference>
<evidence type="ECO:0000313" key="10">
    <source>
        <dbReference type="EMBL" id="ERN14554.1"/>
    </source>
</evidence>
<keyword evidence="4" id="KW-0934">Plastid</keyword>
<dbReference type="GO" id="GO:0008970">
    <property type="term" value="F:phospholipase A1 activity"/>
    <property type="evidence" value="ECO:0007669"/>
    <property type="project" value="UniProtKB-ARBA"/>
</dbReference>
<accession>U5CWP0</accession>
<organism evidence="10 11">
    <name type="scientific">Amborella trichopoda</name>
    <dbReference type="NCBI Taxonomy" id="13333"/>
    <lineage>
        <taxon>Eukaryota</taxon>
        <taxon>Viridiplantae</taxon>
        <taxon>Streptophyta</taxon>
        <taxon>Embryophyta</taxon>
        <taxon>Tracheophyta</taxon>
        <taxon>Spermatophyta</taxon>
        <taxon>Magnoliopsida</taxon>
        <taxon>Amborellales</taxon>
        <taxon>Amborellaceae</taxon>
        <taxon>Amborella</taxon>
    </lineage>
</organism>
<dbReference type="GO" id="GO:0004620">
    <property type="term" value="F:phospholipase activity"/>
    <property type="evidence" value="ECO:0000318"/>
    <property type="project" value="GO_Central"/>
</dbReference>
<feature type="domain" description="Fungal lipase-type" evidence="9">
    <location>
        <begin position="212"/>
        <end position="366"/>
    </location>
</feature>
<evidence type="ECO:0000256" key="7">
    <source>
        <dbReference type="ARBA" id="ARBA00022963"/>
    </source>
</evidence>
<keyword evidence="11" id="KW-1185">Reference proteome</keyword>
<evidence type="ECO:0000256" key="1">
    <source>
        <dbReference type="ARBA" id="ARBA00004229"/>
    </source>
</evidence>
<evidence type="ECO:0000256" key="2">
    <source>
        <dbReference type="ARBA" id="ARBA00010701"/>
    </source>
</evidence>
<evidence type="ECO:0000256" key="4">
    <source>
        <dbReference type="ARBA" id="ARBA00022640"/>
    </source>
</evidence>
<dbReference type="EMBL" id="KI392532">
    <property type="protein sequence ID" value="ERN14554.1"/>
    <property type="molecule type" value="Genomic_DNA"/>
</dbReference>
<reference evidence="11" key="1">
    <citation type="journal article" date="2013" name="Science">
        <title>The Amborella genome and the evolution of flowering plants.</title>
        <authorList>
            <consortium name="Amborella Genome Project"/>
        </authorList>
    </citation>
    <scope>NUCLEOTIDE SEQUENCE [LARGE SCALE GENOMIC DNA]</scope>
</reference>
<dbReference type="KEGG" id="atr:18442813"/>
<keyword evidence="3" id="KW-0150">Chloroplast</keyword>
<name>U5CWP0_AMBTC</name>
<dbReference type="HOGENOM" id="CLU_018841_0_0_1"/>
<gene>
    <name evidence="10" type="ORF">AMTR_s00038p00110060</name>
</gene>
<dbReference type="GO" id="GO:0009507">
    <property type="term" value="C:chloroplast"/>
    <property type="evidence" value="ECO:0007669"/>
    <property type="project" value="UniProtKB-SubCell"/>
</dbReference>
<evidence type="ECO:0000256" key="5">
    <source>
        <dbReference type="ARBA" id="ARBA00022801"/>
    </source>
</evidence>
<dbReference type="Gene3D" id="3.40.50.1820">
    <property type="entry name" value="alpha/beta hydrolase"/>
    <property type="match status" value="1"/>
</dbReference>
<dbReference type="AlphaFoldDB" id="U5CWP0"/>
<dbReference type="FunFam" id="3.40.50.1820:FF:000065">
    <property type="entry name" value="Phospholipase A1-II 3"/>
    <property type="match status" value="1"/>
</dbReference>
<dbReference type="Gramene" id="ERN14554">
    <property type="protein sequence ID" value="ERN14554"/>
    <property type="gene ID" value="AMTR_s00038p00110060"/>
</dbReference>
<dbReference type="PANTHER" id="PTHR31403">
    <property type="entry name" value="PHOSPHOLIPASE A1-IBETA2, CHLOROPLASTIC"/>
    <property type="match status" value="1"/>
</dbReference>